<accession>A0A842IVH4</accession>
<dbReference type="RefSeq" id="WP_185789461.1">
    <property type="nucleotide sequence ID" value="NZ_JACLCP010000003.1"/>
</dbReference>
<dbReference type="AlphaFoldDB" id="A0A842IVH4"/>
<dbReference type="Proteomes" id="UP000533900">
    <property type="component" value="Unassembled WGS sequence"/>
</dbReference>
<keyword evidence="2" id="KW-1185">Reference proteome</keyword>
<organism evidence="1 2">
    <name type="scientific">Winogradskyella flava</name>
    <dbReference type="NCBI Taxonomy" id="1884876"/>
    <lineage>
        <taxon>Bacteria</taxon>
        <taxon>Pseudomonadati</taxon>
        <taxon>Bacteroidota</taxon>
        <taxon>Flavobacteriia</taxon>
        <taxon>Flavobacteriales</taxon>
        <taxon>Flavobacteriaceae</taxon>
        <taxon>Winogradskyella</taxon>
    </lineage>
</organism>
<comment type="caution">
    <text evidence="1">The sequence shown here is derived from an EMBL/GenBank/DDBJ whole genome shotgun (WGS) entry which is preliminary data.</text>
</comment>
<evidence type="ECO:0000313" key="1">
    <source>
        <dbReference type="EMBL" id="MBC2845746.1"/>
    </source>
</evidence>
<name>A0A842IVH4_9FLAO</name>
<sequence length="203" mass="24145">MDCLIHPTYFPNLEHFAAIVNADSIYFEVCDNYQKQSFRNRTEIYGANGKLSLTVPVNYSQKNRQLYKDVKIANKDQWQLQHFKSLQSAYSMSPFFEHYIDDLRPLFEKQFEYILDLNLECFELLLDCLQVELTTYKTSIFEKEPKDKKDFRVLVKRNHQANALDYYTQVFTKKHGFIPNLSILDLLFNEGPNSELYLKRQPL</sequence>
<protein>
    <submittedName>
        <fullName evidence="1">WbqC family protein</fullName>
    </submittedName>
</protein>
<dbReference type="EMBL" id="JACLCP010000003">
    <property type="protein sequence ID" value="MBC2845746.1"/>
    <property type="molecule type" value="Genomic_DNA"/>
</dbReference>
<evidence type="ECO:0000313" key="2">
    <source>
        <dbReference type="Proteomes" id="UP000533900"/>
    </source>
</evidence>
<reference evidence="1" key="1">
    <citation type="submission" date="2020-08" db="EMBL/GenBank/DDBJ databases">
        <title>Winogradskyella ouciana sp. nov., isolated from the hadal seawater of the Mariana Trench.</title>
        <authorList>
            <person name="He X."/>
        </authorList>
    </citation>
    <scope>NUCLEOTIDE SEQUENCE [LARGE SCALE GENOMIC DNA]</scope>
    <source>
        <strain evidence="1">KCTC 52348</strain>
    </source>
</reference>
<gene>
    <name evidence="1" type="ORF">H7F21_11630</name>
</gene>
<proteinExistence type="predicted"/>
<dbReference type="InterPro" id="IPR014985">
    <property type="entry name" value="WbqC"/>
</dbReference>
<dbReference type="Pfam" id="PF08889">
    <property type="entry name" value="WbqC"/>
    <property type="match status" value="1"/>
</dbReference>